<dbReference type="Pfam" id="PF00353">
    <property type="entry name" value="HemolysinCabind"/>
    <property type="match status" value="13"/>
</dbReference>
<dbReference type="Proteomes" id="UP001413721">
    <property type="component" value="Unassembled WGS sequence"/>
</dbReference>
<dbReference type="InterPro" id="IPR018511">
    <property type="entry name" value="Hemolysin-typ_Ca-bd_CS"/>
</dbReference>
<comment type="subcellular location">
    <subcellularLocation>
        <location evidence="1">Secreted</location>
    </subcellularLocation>
</comment>
<dbReference type="InterPro" id="IPR001343">
    <property type="entry name" value="Hemolysn_Ca-bd"/>
</dbReference>
<evidence type="ECO:0000313" key="4">
    <source>
        <dbReference type="Proteomes" id="UP001413721"/>
    </source>
</evidence>
<dbReference type="PANTHER" id="PTHR38340:SF1">
    <property type="entry name" value="S-LAYER PROTEIN"/>
    <property type="match status" value="1"/>
</dbReference>
<reference evidence="3 4" key="1">
    <citation type="submission" date="2024-03" db="EMBL/GenBank/DDBJ databases">
        <title>High-quality draft genome sequencing of Tistrella sp. BH-R2-4.</title>
        <authorList>
            <person name="Dong C."/>
        </authorList>
    </citation>
    <scope>NUCLEOTIDE SEQUENCE [LARGE SCALE GENOMIC DNA]</scope>
    <source>
        <strain evidence="3 4">BH-R2-4</strain>
    </source>
</reference>
<evidence type="ECO:0000256" key="2">
    <source>
        <dbReference type="ARBA" id="ARBA00022525"/>
    </source>
</evidence>
<dbReference type="RefSeq" id="WP_345936676.1">
    <property type="nucleotide sequence ID" value="NZ_JBBKTW010000001.1"/>
</dbReference>
<dbReference type="PROSITE" id="PS00330">
    <property type="entry name" value="HEMOLYSIN_CALCIUM"/>
    <property type="match status" value="9"/>
</dbReference>
<gene>
    <name evidence="3" type="ORF">WG926_02085</name>
</gene>
<dbReference type="EMBL" id="JBBKTW010000001">
    <property type="protein sequence ID" value="MEN2987075.1"/>
    <property type="molecule type" value="Genomic_DNA"/>
</dbReference>
<keyword evidence="2" id="KW-0964">Secreted</keyword>
<evidence type="ECO:0000313" key="3">
    <source>
        <dbReference type="EMBL" id="MEN2987075.1"/>
    </source>
</evidence>
<dbReference type="Gene3D" id="2.150.10.10">
    <property type="entry name" value="Serralysin-like metalloprotease, C-terminal"/>
    <property type="match status" value="9"/>
</dbReference>
<keyword evidence="4" id="KW-1185">Reference proteome</keyword>
<accession>A0ABU9YE70</accession>
<organism evidence="3 4">
    <name type="scientific">Tistrella arctica</name>
    <dbReference type="NCBI Taxonomy" id="3133430"/>
    <lineage>
        <taxon>Bacteria</taxon>
        <taxon>Pseudomonadati</taxon>
        <taxon>Pseudomonadota</taxon>
        <taxon>Alphaproteobacteria</taxon>
        <taxon>Geminicoccales</taxon>
        <taxon>Geminicoccaceae</taxon>
        <taxon>Tistrella</taxon>
    </lineage>
</organism>
<evidence type="ECO:0000256" key="1">
    <source>
        <dbReference type="ARBA" id="ARBA00004613"/>
    </source>
</evidence>
<sequence>MADVAANSTTTANFGVGENSFQYGGRFDVAGDVDWIRINLTAGVIYRFYGSAQTDADPDAGDILMYLRRPDGGMLISDGESGVGLNAYFEYTPATSGFYYVAVAEYEEVVGSYDVTVLSFSAAGAAASANQFLTSLGNSNVSSGSDAVRIARQGNDYQNNYFRILGEQGNDSLWGDARVNVISGGLGDDVVFGRDGADEIWGGLGHDTLNGDGGDDQILADAGDDEVNGGIGDDYLSGDDGEDVLRGGDGYDTLIGGADDDRLDGGADDDQLFGANGDDFLIPGTGSDNIDGGAGVDLVYYADSPAGLGIDLVAGLAGHAQGKIDTLVGIEQVWGSRHADTIRGSAVANRLLGQGGDDTLEGRAGADELIGGAGIDTAAYTESAIGVAVDLLHGVGSTGDAQGDTLSGIENLIGSAEDDRLYGDDGVNILTGGAGNDLFDGRGGADIINGGTGSFDTVTYETRAAAIIVDLADGTASDGDRLINISSVIGTSFEDRLSGDAGDNLLYGGDAADVLEGRAGADRLTGGNGLDLALYLSSDAAVIIDIAAATASGGHAEGDALIGIEAAIGSVFNDILTAGNGFSMVNGYSGNDLLYASENGGGDFFGGEGNDTIDFAQAWQPVAVDLAGSNTNRLDRVYEVENVVGSAFGDGIYGDAASNRLDGAGGSDVLQGRGGADLLIGGVGLDWASYSESSAAVVVDVRNGLGTGGDAAGDRLTAVEYLTGSAYDDQLSGDDGVNRLEGGDGNDVLRGRGGRDLLQGGAGIDTASYTDADSALIVDLRSGRARGADTDDDALDSIEIVHGGKYFDNLSGTDADDTLRGFKGDDVLRGRGGADLLEGGDGIDIASYADSAVRVRVDLETGVGMDGDAQGDRLTSIETVHGSAGNDVLSGGAGAETLRGFDGDDVLRGRGGADLLEGGAGIDTVSYTDAGSGVRVDLTTGTGAGGDAEGDRFTGIEIVHGSRHGDVLTGSARAETLRGFEGDDVLRGRGGADLLEGGDGVDTVTYTDSAIAVRVDLASGRGFDGDAQGDQLTAIETVHGSNAGGDLLLGAAGSDTLRGYAGDDRLVGREGADLLEGGTGADTFIYRAIADSAAIPGERDTINDFSRAQGDRIDLSMIDADPAHAGDQAFRFMNDMVFDGVAGAVVVASINAQMSLLRLDIDGDRIADMEIMVRGIGAGAAADFVL</sequence>
<name>A0ABU9YE70_9PROT</name>
<protein>
    <submittedName>
        <fullName evidence="3">Calcium-binding protein</fullName>
    </submittedName>
</protein>
<proteinExistence type="predicted"/>
<dbReference type="SUPFAM" id="SSF51120">
    <property type="entry name" value="beta-Roll"/>
    <property type="match status" value="9"/>
</dbReference>
<comment type="caution">
    <text evidence="3">The sequence shown here is derived from an EMBL/GenBank/DDBJ whole genome shotgun (WGS) entry which is preliminary data.</text>
</comment>
<dbReference type="PANTHER" id="PTHR38340">
    <property type="entry name" value="S-LAYER PROTEIN"/>
    <property type="match status" value="1"/>
</dbReference>
<dbReference type="PRINTS" id="PR00313">
    <property type="entry name" value="CABNDNGRPT"/>
</dbReference>
<dbReference type="InterPro" id="IPR011049">
    <property type="entry name" value="Serralysin-like_metalloprot_C"/>
</dbReference>
<dbReference type="InterPro" id="IPR050557">
    <property type="entry name" value="RTX_toxin/Mannuronan_C5-epim"/>
</dbReference>